<gene>
    <name evidence="10" type="ORF">GCM10011399_00380</name>
</gene>
<evidence type="ECO:0000256" key="6">
    <source>
        <dbReference type="PIRSR" id="PIRSR038994-1"/>
    </source>
</evidence>
<evidence type="ECO:0000256" key="2">
    <source>
        <dbReference type="ARBA" id="ARBA00022723"/>
    </source>
</evidence>
<feature type="binding site" evidence="7">
    <location>
        <begin position="304"/>
        <end position="306"/>
    </location>
    <ligand>
        <name>substrate</name>
    </ligand>
</feature>
<comment type="similarity">
    <text evidence="1 5">Belongs to the metallo-dependent hydrolases superfamily. NagA family.</text>
</comment>
<keyword evidence="11" id="KW-1185">Reference proteome</keyword>
<evidence type="ECO:0000256" key="5">
    <source>
        <dbReference type="PIRNR" id="PIRNR038994"/>
    </source>
</evidence>
<reference evidence="10 11" key="1">
    <citation type="journal article" date="2014" name="Int. J. Syst. Evol. Microbiol.">
        <title>Complete genome sequence of Corynebacterium casei LMG S-19264T (=DSM 44701T), isolated from a smear-ripened cheese.</title>
        <authorList>
            <consortium name="US DOE Joint Genome Institute (JGI-PGF)"/>
            <person name="Walter F."/>
            <person name="Albersmeier A."/>
            <person name="Kalinowski J."/>
            <person name="Ruckert C."/>
        </authorList>
    </citation>
    <scope>NUCLEOTIDE SEQUENCE [LARGE SCALE GENOMIC DNA]</scope>
    <source>
        <strain evidence="10 11">CGMCC 1.12976</strain>
    </source>
</reference>
<dbReference type="Pfam" id="PF01979">
    <property type="entry name" value="Amidohydro_1"/>
    <property type="match status" value="1"/>
</dbReference>
<comment type="cofactor">
    <cofactor evidence="8">
        <name>a divalent metal cation</name>
        <dbReference type="ChEBI" id="CHEBI:60240"/>
    </cofactor>
    <text evidence="8">Binds 1 divalent metal cation per subunit.</text>
</comment>
<dbReference type="AlphaFoldDB" id="A0A917B0W4"/>
<feature type="binding site" evidence="8">
    <location>
        <position position="126"/>
    </location>
    <ligand>
        <name>Zn(2+)</name>
        <dbReference type="ChEBI" id="CHEBI:29105"/>
    </ligand>
</feature>
<dbReference type="GO" id="GO:0008448">
    <property type="term" value="F:N-acetylglucosamine-6-phosphate deacetylase activity"/>
    <property type="evidence" value="ECO:0007669"/>
    <property type="project" value="InterPro"/>
</dbReference>
<feature type="binding site" evidence="7">
    <location>
        <position position="137"/>
    </location>
    <ligand>
        <name>substrate</name>
    </ligand>
</feature>
<evidence type="ECO:0000313" key="11">
    <source>
        <dbReference type="Proteomes" id="UP000598775"/>
    </source>
</evidence>
<dbReference type="GO" id="GO:0046872">
    <property type="term" value="F:metal ion binding"/>
    <property type="evidence" value="ECO:0007669"/>
    <property type="project" value="UniProtKB-KW"/>
</dbReference>
<feature type="domain" description="Amidohydrolase-related" evidence="9">
    <location>
        <begin position="50"/>
        <end position="375"/>
    </location>
</feature>
<keyword evidence="2 8" id="KW-0479">Metal-binding</keyword>
<dbReference type="RefSeq" id="WP_188671872.1">
    <property type="nucleotide sequence ID" value="NZ_BMGP01000001.1"/>
</dbReference>
<evidence type="ECO:0000259" key="9">
    <source>
        <dbReference type="Pfam" id="PF01979"/>
    </source>
</evidence>
<keyword evidence="3 5" id="KW-0378">Hydrolase</keyword>
<dbReference type="SUPFAM" id="SSF51556">
    <property type="entry name" value="Metallo-dependent hydrolases"/>
    <property type="match status" value="1"/>
</dbReference>
<feature type="binding site" evidence="7">
    <location>
        <position position="224"/>
    </location>
    <ligand>
        <name>substrate</name>
    </ligand>
</feature>
<dbReference type="Gene3D" id="3.20.20.140">
    <property type="entry name" value="Metal-dependent hydrolases"/>
    <property type="match status" value="1"/>
</dbReference>
<evidence type="ECO:0000256" key="7">
    <source>
        <dbReference type="PIRSR" id="PIRSR038994-2"/>
    </source>
</evidence>
<feature type="binding site" evidence="8">
    <location>
        <position position="213"/>
    </location>
    <ligand>
        <name>Zn(2+)</name>
        <dbReference type="ChEBI" id="CHEBI:29105"/>
    </ligand>
</feature>
<evidence type="ECO:0000256" key="4">
    <source>
        <dbReference type="ARBA" id="ARBA00023277"/>
    </source>
</evidence>
<dbReference type="GO" id="GO:0006046">
    <property type="term" value="P:N-acetylglucosamine catabolic process"/>
    <property type="evidence" value="ECO:0007669"/>
    <property type="project" value="TreeGrafter"/>
</dbReference>
<feature type="binding site" evidence="7">
    <location>
        <position position="248"/>
    </location>
    <ligand>
        <name>substrate</name>
    </ligand>
</feature>
<evidence type="ECO:0000313" key="10">
    <source>
        <dbReference type="EMBL" id="GGF10448.1"/>
    </source>
</evidence>
<dbReference type="InterPro" id="IPR003764">
    <property type="entry name" value="GlcNAc_6-P_deAcase"/>
</dbReference>
<evidence type="ECO:0000256" key="3">
    <source>
        <dbReference type="ARBA" id="ARBA00022801"/>
    </source>
</evidence>
<dbReference type="InterPro" id="IPR032466">
    <property type="entry name" value="Metal_Hydrolase"/>
</dbReference>
<feature type="binding site" evidence="7">
    <location>
        <begin position="216"/>
        <end position="217"/>
    </location>
    <ligand>
        <name>substrate</name>
    </ligand>
</feature>
<keyword evidence="4 5" id="KW-0119">Carbohydrate metabolism</keyword>
<dbReference type="InterPro" id="IPR011059">
    <property type="entry name" value="Metal-dep_hydrolase_composite"/>
</dbReference>
<feature type="active site" description="Proton donor/acceptor" evidence="6">
    <location>
        <position position="270"/>
    </location>
</feature>
<dbReference type="EMBL" id="BMGP01000001">
    <property type="protein sequence ID" value="GGF10448.1"/>
    <property type="molecule type" value="Genomic_DNA"/>
</dbReference>
<dbReference type="PIRSF" id="PIRSF038994">
    <property type="entry name" value="NagA"/>
    <property type="match status" value="1"/>
</dbReference>
<dbReference type="PANTHER" id="PTHR11113">
    <property type="entry name" value="N-ACETYLGLUCOSAMINE-6-PHOSPHATE DEACETYLASE"/>
    <property type="match status" value="1"/>
</dbReference>
<dbReference type="PANTHER" id="PTHR11113:SF14">
    <property type="entry name" value="N-ACETYLGLUCOSAMINE-6-PHOSPHATE DEACETYLASE"/>
    <property type="match status" value="1"/>
</dbReference>
<dbReference type="Gene3D" id="2.30.40.10">
    <property type="entry name" value="Urease, subunit C, domain 1"/>
    <property type="match status" value="1"/>
</dbReference>
<feature type="binding site" evidence="8">
    <location>
        <position position="192"/>
    </location>
    <ligand>
        <name>Zn(2+)</name>
        <dbReference type="ChEBI" id="CHEBI:29105"/>
    </ligand>
</feature>
<sequence>MTPVRTIVADRIVTAENEWSPGYLKLDGEKIVGAGESEQLGVNSEYVSGTLIPGFVDMHVHGALGVDFGSARSEAEVRKAAAYHHSLGSTTVVASVATSALHSMAAAARRLAPSVESGDLAGIHLEGPFLAPTRRGAHRQDLLRVPDLRELDDLIEAGGGAIIMVTIAPELPGALKLIDRLVECDIVAAIGHSDCDADTARAALDSGARVVTHLYNGMRPFHHRDPGLAGVALSDSRAVVELILDRFHLTGEAQTIALNSARGRVAVISDAMQAAGCPDGVYRIAGSVVQVTDGAAWLADGSSIAGSTSTASNGFHTLRTVLNRSLREAIEATASTPARILGLESRSFAVGENADLLVVNREGTEVVRVMRRGRWLTS</sequence>
<evidence type="ECO:0000256" key="1">
    <source>
        <dbReference type="ARBA" id="ARBA00010716"/>
    </source>
</evidence>
<accession>A0A917B0W4</accession>
<name>A0A917B0W4_9MICO</name>
<proteinExistence type="inferred from homology"/>
<protein>
    <submittedName>
        <fullName evidence="10">N-acetylglucosamine-6-phosphate deacetylase</fullName>
    </submittedName>
</protein>
<dbReference type="Proteomes" id="UP000598775">
    <property type="component" value="Unassembled WGS sequence"/>
</dbReference>
<comment type="caution">
    <text evidence="10">The sequence shown here is derived from an EMBL/GenBank/DDBJ whole genome shotgun (WGS) entry which is preliminary data.</text>
</comment>
<dbReference type="InterPro" id="IPR006680">
    <property type="entry name" value="Amidohydro-rel"/>
</dbReference>
<organism evidence="10 11">
    <name type="scientific">Subtercola lobariae</name>
    <dbReference type="NCBI Taxonomy" id="1588641"/>
    <lineage>
        <taxon>Bacteria</taxon>
        <taxon>Bacillati</taxon>
        <taxon>Actinomycetota</taxon>
        <taxon>Actinomycetes</taxon>
        <taxon>Micrococcales</taxon>
        <taxon>Microbacteriaceae</taxon>
        <taxon>Subtercola</taxon>
    </lineage>
</organism>
<evidence type="ECO:0000256" key="8">
    <source>
        <dbReference type="PIRSR" id="PIRSR038994-3"/>
    </source>
</evidence>
<dbReference type="SUPFAM" id="SSF51338">
    <property type="entry name" value="Composite domain of metallo-dependent hydrolases"/>
    <property type="match status" value="1"/>
</dbReference>